<dbReference type="EMBL" id="AMWE01000003">
    <property type="protein sequence ID" value="ERO57648.1"/>
    <property type="molecule type" value="Genomic_DNA"/>
</dbReference>
<evidence type="ECO:0000313" key="2">
    <source>
        <dbReference type="EMBL" id="ERO57648.1"/>
    </source>
</evidence>
<dbReference type="GeneID" id="43520983"/>
<comment type="caution">
    <text evidence="2">The sequence shown here is derived from an EMBL/GenBank/DDBJ whole genome shotgun (WGS) entry which is preliminary data.</text>
</comment>
<organism evidence="2 3">
    <name type="scientific">Dickeya solani D s0432-1</name>
    <dbReference type="NCBI Taxonomy" id="1231725"/>
    <lineage>
        <taxon>Bacteria</taxon>
        <taxon>Pseudomonadati</taxon>
        <taxon>Pseudomonadota</taxon>
        <taxon>Gammaproteobacteria</taxon>
        <taxon>Enterobacterales</taxon>
        <taxon>Pectobacteriaceae</taxon>
        <taxon>Dickeya</taxon>
    </lineage>
</organism>
<dbReference type="AlphaFoldDB" id="A0AAV3KA66"/>
<reference evidence="3" key="1">
    <citation type="journal article" date="2013" name="Diversity">
        <title>Genome Sequence of Dickeya solani, a New soft Rot Pathogen of Potato, Suggests its Emergence May Be Related to a Novel Combination of Non-Ribosomal Peptide/Polyketide Synthetase Clusters.</title>
        <authorList>
            <person name="Garlant L."/>
            <person name="Koskinen P."/>
            <person name="Rouhiainen L."/>
            <person name="Laine P."/>
            <person name="Paulin L."/>
            <person name="Auvinen P."/>
            <person name="Holm L."/>
            <person name="Pirhonen M."/>
        </authorList>
    </citation>
    <scope>NUCLEOTIDE SEQUENCE [LARGE SCALE GENOMIC DNA]</scope>
    <source>
        <strain evidence="3">D s0432-1</strain>
    </source>
</reference>
<dbReference type="InterPro" id="IPR014944">
    <property type="entry name" value="Toxin_SymE-like"/>
</dbReference>
<dbReference type="GO" id="GO:0005737">
    <property type="term" value="C:cytoplasm"/>
    <property type="evidence" value="ECO:0007669"/>
    <property type="project" value="InterPro"/>
</dbReference>
<accession>A0AAV3KA66</accession>
<evidence type="ECO:0000313" key="3">
    <source>
        <dbReference type="Proteomes" id="UP000017142"/>
    </source>
</evidence>
<dbReference type="Proteomes" id="UP000017142">
    <property type="component" value="Unassembled WGS sequence"/>
</dbReference>
<feature type="domain" description="Toxin SymE-like" evidence="1">
    <location>
        <begin position="11"/>
        <end position="57"/>
    </location>
</feature>
<gene>
    <name evidence="2" type="ORF">A544_2225</name>
</gene>
<dbReference type="GO" id="GO:0016070">
    <property type="term" value="P:RNA metabolic process"/>
    <property type="evidence" value="ECO:0007669"/>
    <property type="project" value="InterPro"/>
</dbReference>
<dbReference type="Pfam" id="PF08845">
    <property type="entry name" value="SymE_toxin"/>
    <property type="match status" value="1"/>
</dbReference>
<evidence type="ECO:0000259" key="1">
    <source>
        <dbReference type="Pfam" id="PF08845"/>
    </source>
</evidence>
<proteinExistence type="predicted"/>
<name>A0AAV3KA66_9GAMM</name>
<dbReference type="RefSeq" id="WP_022633659.1">
    <property type="nucleotide sequence ID" value="NZ_AMWE01000003.1"/>
</dbReference>
<dbReference type="GO" id="GO:0003723">
    <property type="term" value="F:RNA binding"/>
    <property type="evidence" value="ECO:0007669"/>
    <property type="project" value="InterPro"/>
</dbReference>
<sequence length="62" mass="6946">MGFISTEENDAIGYAPDGMENTLLPQLTFKVCWLEDFGFTSDQSVIVTAERGELVIEVELKF</sequence>
<protein>
    <recommendedName>
        <fullName evidence="1">Toxin SymE-like domain-containing protein</fullName>
    </recommendedName>
</protein>
<dbReference type="GO" id="GO:0016788">
    <property type="term" value="F:hydrolase activity, acting on ester bonds"/>
    <property type="evidence" value="ECO:0007669"/>
    <property type="project" value="InterPro"/>
</dbReference>